<evidence type="ECO:0000256" key="4">
    <source>
        <dbReference type="ARBA" id="ARBA00023002"/>
    </source>
</evidence>
<dbReference type="PANTHER" id="PTHR11624">
    <property type="entry name" value="DEHYDROGENASE RELATED"/>
    <property type="match status" value="1"/>
</dbReference>
<comment type="catalytic activity">
    <reaction evidence="7">
        <text>N(6)-[(R)-lipoyl]-L-lysyl-[protein] + pyruvate + H(+) = N(6)-[(R)-S(8)-acetyldihydrolipoyl]-L-lysyl-[protein] + CO2</text>
        <dbReference type="Rhea" id="RHEA:19189"/>
        <dbReference type="Rhea" id="RHEA-COMP:10474"/>
        <dbReference type="Rhea" id="RHEA-COMP:10478"/>
        <dbReference type="ChEBI" id="CHEBI:15361"/>
        <dbReference type="ChEBI" id="CHEBI:15378"/>
        <dbReference type="ChEBI" id="CHEBI:16526"/>
        <dbReference type="ChEBI" id="CHEBI:83099"/>
        <dbReference type="ChEBI" id="CHEBI:83111"/>
        <dbReference type="EC" id="1.2.4.1"/>
    </reaction>
</comment>
<name>A0A402A9E6_9CHLR</name>
<accession>A0A402A9E6</accession>
<comment type="cofactor">
    <cofactor evidence="1 7">
        <name>thiamine diphosphate</name>
        <dbReference type="ChEBI" id="CHEBI:58937"/>
    </cofactor>
</comment>
<evidence type="ECO:0000259" key="8">
    <source>
        <dbReference type="SMART" id="SM00861"/>
    </source>
</evidence>
<evidence type="ECO:0000256" key="2">
    <source>
        <dbReference type="ARBA" id="ARBA00012281"/>
    </source>
</evidence>
<evidence type="ECO:0000256" key="6">
    <source>
        <dbReference type="ARBA" id="ARBA00023317"/>
    </source>
</evidence>
<dbReference type="Gene3D" id="3.40.50.970">
    <property type="match status" value="1"/>
</dbReference>
<dbReference type="PANTHER" id="PTHR11624:SF96">
    <property type="entry name" value="PYRUVATE DEHYDROGENASE E1 COMPONENT SUBUNIT BETA, MITOCHONDRIAL"/>
    <property type="match status" value="1"/>
</dbReference>
<keyword evidence="10" id="KW-1185">Reference proteome</keyword>
<gene>
    <name evidence="9" type="ORF">KTT_56560</name>
</gene>
<protein>
    <recommendedName>
        <fullName evidence="3 7">Pyruvate dehydrogenase E1 component subunit beta</fullName>
        <ecNumber evidence="2 7">1.2.4.1</ecNumber>
    </recommendedName>
</protein>
<dbReference type="OrthoDB" id="8732661at2"/>
<dbReference type="InterPro" id="IPR005475">
    <property type="entry name" value="Transketolase-like_Pyr-bd"/>
</dbReference>
<evidence type="ECO:0000256" key="7">
    <source>
        <dbReference type="RuleBase" id="RU364074"/>
    </source>
</evidence>
<evidence type="ECO:0000256" key="3">
    <source>
        <dbReference type="ARBA" id="ARBA00016138"/>
    </source>
</evidence>
<dbReference type="EMBL" id="BIFR01000002">
    <property type="protein sequence ID" value="GCE15797.1"/>
    <property type="molecule type" value="Genomic_DNA"/>
</dbReference>
<reference evidence="10" key="1">
    <citation type="submission" date="2018-12" db="EMBL/GenBank/DDBJ databases">
        <title>Tengunoibacter tsumagoiensis gen. nov., sp. nov., Dictyobacter kobayashii sp. nov., D. alpinus sp. nov., and D. joshuensis sp. nov. and description of Dictyobacteraceae fam. nov. within the order Ktedonobacterales isolated from Tengu-no-mugimeshi.</title>
        <authorList>
            <person name="Wang C.M."/>
            <person name="Zheng Y."/>
            <person name="Sakai Y."/>
            <person name="Toyoda A."/>
            <person name="Minakuchi Y."/>
            <person name="Abe K."/>
            <person name="Yokota A."/>
            <person name="Yabe S."/>
        </authorList>
    </citation>
    <scope>NUCLEOTIDE SEQUENCE [LARGE SCALE GENOMIC DNA]</scope>
    <source>
        <strain evidence="10">Uno3</strain>
    </source>
</reference>
<dbReference type="InterPro" id="IPR009014">
    <property type="entry name" value="Transketo_C/PFOR_II"/>
</dbReference>
<evidence type="ECO:0000313" key="10">
    <source>
        <dbReference type="Proteomes" id="UP000287352"/>
    </source>
</evidence>
<keyword evidence="4 7" id="KW-0560">Oxidoreductase</keyword>
<comment type="caution">
    <text evidence="9">The sequence shown here is derived from an EMBL/GenBank/DDBJ whole genome shotgun (WGS) entry which is preliminary data.</text>
</comment>
<dbReference type="GO" id="GO:0004739">
    <property type="term" value="F:pyruvate dehydrogenase (acetyl-transferring) activity"/>
    <property type="evidence" value="ECO:0007669"/>
    <property type="project" value="UniProtKB-UniRule"/>
</dbReference>
<proteinExistence type="predicted"/>
<dbReference type="EC" id="1.2.4.1" evidence="2 7"/>
<feature type="domain" description="Transketolase-like pyrimidine-binding" evidence="8">
    <location>
        <begin position="5"/>
        <end position="180"/>
    </location>
</feature>
<dbReference type="GO" id="GO:0006086">
    <property type="term" value="P:pyruvate decarboxylation to acetyl-CoA"/>
    <property type="evidence" value="ECO:0007669"/>
    <property type="project" value="InterPro"/>
</dbReference>
<dbReference type="Pfam" id="PF02779">
    <property type="entry name" value="Transket_pyr"/>
    <property type="match status" value="1"/>
</dbReference>
<dbReference type="Gene3D" id="3.40.50.920">
    <property type="match status" value="1"/>
</dbReference>
<evidence type="ECO:0000256" key="5">
    <source>
        <dbReference type="ARBA" id="ARBA00023052"/>
    </source>
</evidence>
<dbReference type="SUPFAM" id="SSF52518">
    <property type="entry name" value="Thiamin diphosphate-binding fold (THDP-binding)"/>
    <property type="match status" value="1"/>
</dbReference>
<evidence type="ECO:0000313" key="9">
    <source>
        <dbReference type="EMBL" id="GCE15797.1"/>
    </source>
</evidence>
<dbReference type="Proteomes" id="UP000287352">
    <property type="component" value="Unassembled WGS sequence"/>
</dbReference>
<evidence type="ECO:0000256" key="1">
    <source>
        <dbReference type="ARBA" id="ARBA00001964"/>
    </source>
</evidence>
<organism evidence="9 10">
    <name type="scientific">Tengunoibacter tsumagoiensis</name>
    <dbReference type="NCBI Taxonomy" id="2014871"/>
    <lineage>
        <taxon>Bacteria</taxon>
        <taxon>Bacillati</taxon>
        <taxon>Chloroflexota</taxon>
        <taxon>Ktedonobacteria</taxon>
        <taxon>Ktedonobacterales</taxon>
        <taxon>Dictyobacteraceae</taxon>
        <taxon>Tengunoibacter</taxon>
    </lineage>
</organism>
<keyword evidence="5 7" id="KW-0786">Thiamine pyrophosphate</keyword>
<dbReference type="AlphaFoldDB" id="A0A402A9E6"/>
<dbReference type="SUPFAM" id="SSF52922">
    <property type="entry name" value="TK C-terminal domain-like"/>
    <property type="match status" value="1"/>
</dbReference>
<dbReference type="Pfam" id="PF02780">
    <property type="entry name" value="Transketolase_C"/>
    <property type="match status" value="1"/>
</dbReference>
<sequence>MTTSERVVEHINQALHRLFADDPHLFLIGEDLLDPYGGAFKVSRGLSTRFPEQILTTPLSEATFMGLASGLALCGEKVIVEIMFGDFITLAYDQLCNFASKSVAMYGRSLAINLVVRCPIGGNRGYGPTHSQSMQKYFMGIPHLHLFEASPFHDYHRLLQRLINRGGPSILFEDKVLYTQRMYNHGLVDDYFIFNEVDSEQNVIRVSLDDGGGNTPDCVFIAPGGLVSRCLGAMRALFLRHEISVELLVPAQLYPFQVQHIATSLQHVEHIFVIEESVAGGTWGCEVAHQIYTQLWGQLKHPIQLIHSKESIIPAAPHLEKQVLVQMEDIYQAVIEAIYTNK</sequence>
<keyword evidence="6 7" id="KW-0670">Pyruvate</keyword>
<dbReference type="InterPro" id="IPR027110">
    <property type="entry name" value="PDHB_mito-type"/>
</dbReference>
<dbReference type="InterPro" id="IPR033248">
    <property type="entry name" value="Transketolase_C"/>
</dbReference>
<dbReference type="SMART" id="SM00861">
    <property type="entry name" value="Transket_pyr"/>
    <property type="match status" value="1"/>
</dbReference>
<dbReference type="RefSeq" id="WP_126583211.1">
    <property type="nucleotide sequence ID" value="NZ_BIFR01000002.1"/>
</dbReference>
<comment type="function">
    <text evidence="7">The pyruvate dehydrogenase complex catalyzes the overall conversion of pyruvate to acetyl-CoA and CO2.</text>
</comment>
<dbReference type="InterPro" id="IPR029061">
    <property type="entry name" value="THDP-binding"/>
</dbReference>